<dbReference type="RefSeq" id="WP_118019213.1">
    <property type="nucleotide sequence ID" value="NZ_CATYQV010000012.1"/>
</dbReference>
<dbReference type="HAMAP" id="MF_01023">
    <property type="entry name" value="HisC_aminotrans_2"/>
    <property type="match status" value="1"/>
</dbReference>
<comment type="similarity">
    <text evidence="8">Belongs to the class-II pyridoxal-phosphate-dependent aminotransferase family. Histidinol-phosphate aminotransferase subfamily.</text>
</comment>
<dbReference type="PANTHER" id="PTHR43643">
    <property type="entry name" value="HISTIDINOL-PHOSPHATE AMINOTRANSFERASE 2"/>
    <property type="match status" value="1"/>
</dbReference>
<keyword evidence="4 8" id="KW-0032">Aminotransferase</keyword>
<comment type="catalytic activity">
    <reaction evidence="7 8">
        <text>L-histidinol phosphate + 2-oxoglutarate = 3-(imidazol-4-yl)-2-oxopropyl phosphate + L-glutamate</text>
        <dbReference type="Rhea" id="RHEA:23744"/>
        <dbReference type="ChEBI" id="CHEBI:16810"/>
        <dbReference type="ChEBI" id="CHEBI:29985"/>
        <dbReference type="ChEBI" id="CHEBI:57766"/>
        <dbReference type="ChEBI" id="CHEBI:57980"/>
        <dbReference type="EC" id="2.6.1.9"/>
    </reaction>
</comment>
<comment type="subunit">
    <text evidence="3 8">Homodimer.</text>
</comment>
<dbReference type="InterPro" id="IPR015424">
    <property type="entry name" value="PyrdxlP-dep_Trfase"/>
</dbReference>
<dbReference type="InterPro" id="IPR005861">
    <property type="entry name" value="HisP_aminotrans"/>
</dbReference>
<protein>
    <recommendedName>
        <fullName evidence="8">Histidinol-phosphate aminotransferase</fullName>
        <ecNumber evidence="8">2.6.1.9</ecNumber>
    </recommendedName>
    <alternativeName>
        <fullName evidence="8">Imidazole acetol-phosphate transaminase</fullName>
    </alternativeName>
</protein>
<dbReference type="Pfam" id="PF00155">
    <property type="entry name" value="Aminotran_1_2"/>
    <property type="match status" value="1"/>
</dbReference>
<evidence type="ECO:0000256" key="3">
    <source>
        <dbReference type="ARBA" id="ARBA00011738"/>
    </source>
</evidence>
<keyword evidence="8" id="KW-0028">Amino-acid biosynthesis</keyword>
<proteinExistence type="inferred from homology"/>
<dbReference type="Gene3D" id="3.40.640.10">
    <property type="entry name" value="Type I PLP-dependent aspartate aminotransferase-like (Major domain)"/>
    <property type="match status" value="1"/>
</dbReference>
<accession>A0A412Z184</accession>
<dbReference type="UniPathway" id="UPA00031">
    <property type="reaction ID" value="UER00012"/>
</dbReference>
<evidence type="ECO:0000256" key="2">
    <source>
        <dbReference type="ARBA" id="ARBA00005011"/>
    </source>
</evidence>
<evidence type="ECO:0000256" key="6">
    <source>
        <dbReference type="ARBA" id="ARBA00022898"/>
    </source>
</evidence>
<dbReference type="EMBL" id="QRZM01000009">
    <property type="protein sequence ID" value="RGV73662.1"/>
    <property type="molecule type" value="Genomic_DNA"/>
</dbReference>
<evidence type="ECO:0000256" key="8">
    <source>
        <dbReference type="HAMAP-Rule" id="MF_01023"/>
    </source>
</evidence>
<dbReference type="InterPro" id="IPR004839">
    <property type="entry name" value="Aminotransferase_I/II_large"/>
</dbReference>
<keyword evidence="5 8" id="KW-0808">Transferase</keyword>
<dbReference type="SUPFAM" id="SSF53383">
    <property type="entry name" value="PLP-dependent transferases"/>
    <property type="match status" value="1"/>
</dbReference>
<evidence type="ECO:0000256" key="7">
    <source>
        <dbReference type="ARBA" id="ARBA00047481"/>
    </source>
</evidence>
<evidence type="ECO:0000256" key="5">
    <source>
        <dbReference type="ARBA" id="ARBA00022679"/>
    </source>
</evidence>
<dbReference type="GO" id="GO:0004400">
    <property type="term" value="F:histidinol-phosphate transaminase activity"/>
    <property type="evidence" value="ECO:0007669"/>
    <property type="project" value="UniProtKB-UniRule"/>
</dbReference>
<dbReference type="PROSITE" id="PS00599">
    <property type="entry name" value="AA_TRANSFER_CLASS_2"/>
    <property type="match status" value="1"/>
</dbReference>
<evidence type="ECO:0000256" key="1">
    <source>
        <dbReference type="ARBA" id="ARBA00001933"/>
    </source>
</evidence>
<feature type="modified residue" description="N6-(pyridoxal phosphate)lysine" evidence="8">
    <location>
        <position position="209"/>
    </location>
</feature>
<dbReference type="InterPro" id="IPR015422">
    <property type="entry name" value="PyrdxlP-dep_Trfase_small"/>
</dbReference>
<dbReference type="Gene3D" id="3.90.1150.10">
    <property type="entry name" value="Aspartate Aminotransferase, domain 1"/>
    <property type="match status" value="1"/>
</dbReference>
<reference evidence="10 11" key="1">
    <citation type="submission" date="2018-08" db="EMBL/GenBank/DDBJ databases">
        <title>A genome reference for cultivated species of the human gut microbiota.</title>
        <authorList>
            <person name="Zou Y."/>
            <person name="Xue W."/>
            <person name="Luo G."/>
        </authorList>
    </citation>
    <scope>NUCLEOTIDE SEQUENCE [LARGE SCALE GENOMIC DNA]</scope>
    <source>
        <strain evidence="10 11">AF14-18</strain>
    </source>
</reference>
<comment type="pathway">
    <text evidence="2 8">Amino-acid biosynthesis; L-histidine biosynthesis; L-histidine from 5-phospho-alpha-D-ribose 1-diphosphate: step 7/9.</text>
</comment>
<dbReference type="GO" id="GO:0030170">
    <property type="term" value="F:pyridoxal phosphate binding"/>
    <property type="evidence" value="ECO:0007669"/>
    <property type="project" value="InterPro"/>
</dbReference>
<dbReference type="PANTHER" id="PTHR43643:SF3">
    <property type="entry name" value="HISTIDINOL-PHOSPHATE AMINOTRANSFERASE"/>
    <property type="match status" value="1"/>
</dbReference>
<name>A0A412Z184_9FIRM</name>
<evidence type="ECO:0000313" key="11">
    <source>
        <dbReference type="Proteomes" id="UP000284543"/>
    </source>
</evidence>
<dbReference type="InterPro" id="IPR050106">
    <property type="entry name" value="HistidinolP_aminotransfase"/>
</dbReference>
<evidence type="ECO:0000313" key="10">
    <source>
        <dbReference type="EMBL" id="RGV73662.1"/>
    </source>
</evidence>
<feature type="domain" description="Aminotransferase class I/classII large" evidence="9">
    <location>
        <begin position="24"/>
        <end position="344"/>
    </location>
</feature>
<comment type="caution">
    <text evidence="10">The sequence shown here is derived from an EMBL/GenBank/DDBJ whole genome shotgun (WGS) entry which is preliminary data.</text>
</comment>
<dbReference type="EC" id="2.6.1.9" evidence="8"/>
<dbReference type="GO" id="GO:0000105">
    <property type="term" value="P:L-histidine biosynthetic process"/>
    <property type="evidence" value="ECO:0007669"/>
    <property type="project" value="UniProtKB-UniRule"/>
</dbReference>
<organism evidence="10 11">
    <name type="scientific">Enterocloster bolteae</name>
    <dbReference type="NCBI Taxonomy" id="208479"/>
    <lineage>
        <taxon>Bacteria</taxon>
        <taxon>Bacillati</taxon>
        <taxon>Bacillota</taxon>
        <taxon>Clostridia</taxon>
        <taxon>Lachnospirales</taxon>
        <taxon>Lachnospiraceae</taxon>
        <taxon>Enterocloster</taxon>
    </lineage>
</organism>
<keyword evidence="8" id="KW-0368">Histidine biosynthesis</keyword>
<dbReference type="NCBIfam" id="TIGR01141">
    <property type="entry name" value="hisC"/>
    <property type="match status" value="1"/>
</dbReference>
<evidence type="ECO:0000259" key="9">
    <source>
        <dbReference type="Pfam" id="PF00155"/>
    </source>
</evidence>
<gene>
    <name evidence="8" type="primary">hisC</name>
    <name evidence="10" type="ORF">DWW02_19965</name>
</gene>
<keyword evidence="6 8" id="KW-0663">Pyridoxal phosphate</keyword>
<dbReference type="Proteomes" id="UP000284543">
    <property type="component" value="Unassembled WGS sequence"/>
</dbReference>
<evidence type="ECO:0000256" key="4">
    <source>
        <dbReference type="ARBA" id="ARBA00022576"/>
    </source>
</evidence>
<sequence>MRPWEMNIRRVVPYVPGDQPAGDKLIKLNTNENPYPPAPGVERALREMDADRLRKYPDPSSAELVTALAEYYGVGEDQVFVGVGSDDVIAMSFLTFFNSQRPVLFPDITYSFYKVWADLYRIPYETPALDENMAIRSLDYKRENGGIIFPNPNAPTGLYMPLDQVEEIVRANQDVIVIVDEAYIDFAGPSARELLPGYDNLLVVQTFSKSRSMAGVRIGFALGSPALIKALNDVKYSYNSYTMNLPSQIAGTQAVKDRAYFEETRAKIMTTRERSKKRFAELGFTFPDSMTNFILVTHERVPARAIFDALKKEQIYVRYFNAPRLDNSLRVSIGTDEEMDVLFRFLEQYVKEWKPAGNSE</sequence>
<comment type="cofactor">
    <cofactor evidence="1 8">
        <name>pyridoxal 5'-phosphate</name>
        <dbReference type="ChEBI" id="CHEBI:597326"/>
    </cofactor>
</comment>
<dbReference type="AlphaFoldDB" id="A0A412Z184"/>
<dbReference type="CDD" id="cd00609">
    <property type="entry name" value="AAT_like"/>
    <property type="match status" value="1"/>
</dbReference>
<dbReference type="InterPro" id="IPR015421">
    <property type="entry name" value="PyrdxlP-dep_Trfase_major"/>
</dbReference>
<dbReference type="InterPro" id="IPR001917">
    <property type="entry name" value="Aminotrans_II_pyridoxalP_BS"/>
</dbReference>